<dbReference type="OrthoDB" id="272002at2"/>
<proteinExistence type="predicted"/>
<dbReference type="InterPro" id="IPR052527">
    <property type="entry name" value="Metal_cation-efflux_comp"/>
</dbReference>
<feature type="transmembrane region" description="Helical" evidence="5">
    <location>
        <begin position="87"/>
        <end position="108"/>
    </location>
</feature>
<dbReference type="BioCyc" id="ECAT999415-HMP:GTTI-1089-MONOMER"/>
<dbReference type="STRING" id="999415.HMPREF9943_01063"/>
<dbReference type="PANTHER" id="PTHR43847:SF1">
    <property type="entry name" value="BLL3993 PROTEIN"/>
    <property type="match status" value="1"/>
</dbReference>
<sequence length="165" mass="19290">MKKNDQKHLPIYGVGPLYGSIIILMSAISVILSGNRILYIGIPQYLDTLFIVIGTLLIMLGIYIWIRAVLIDKLDNSIKKNKLLTTGIYAWVRNPVYTAITFVCIGILFFGKDLWLLIFPFIFWLILTILMICTEEKWLKELYGKEYEEYCEHVNRCIPWLPRNR</sequence>
<evidence type="ECO:0000256" key="1">
    <source>
        <dbReference type="ARBA" id="ARBA00004127"/>
    </source>
</evidence>
<keyword evidence="3 5" id="KW-1133">Transmembrane helix</keyword>
<dbReference type="RefSeq" id="WP_004802833.1">
    <property type="nucleotide sequence ID" value="NZ_KB446648.1"/>
</dbReference>
<organism evidence="6 7">
    <name type="scientific">Eggerthia catenaformis OT 569 = DSM 20559</name>
    <dbReference type="NCBI Taxonomy" id="999415"/>
    <lineage>
        <taxon>Bacteria</taxon>
        <taxon>Bacillati</taxon>
        <taxon>Bacillota</taxon>
        <taxon>Erysipelotrichia</taxon>
        <taxon>Erysipelotrichales</taxon>
        <taxon>Coprobacillaceae</taxon>
        <taxon>Eggerthia</taxon>
    </lineage>
</organism>
<evidence type="ECO:0000256" key="3">
    <source>
        <dbReference type="ARBA" id="ARBA00022989"/>
    </source>
</evidence>
<dbReference type="eggNOG" id="COG2020">
    <property type="taxonomic scope" value="Bacteria"/>
</dbReference>
<dbReference type="Pfam" id="PF04191">
    <property type="entry name" value="PEMT"/>
    <property type="match status" value="1"/>
</dbReference>
<evidence type="ECO:0000313" key="6">
    <source>
        <dbReference type="EMBL" id="EMD16509.1"/>
    </source>
</evidence>
<feature type="transmembrane region" description="Helical" evidence="5">
    <location>
        <begin position="12"/>
        <end position="33"/>
    </location>
</feature>
<dbReference type="PANTHER" id="PTHR43847">
    <property type="entry name" value="BLL3993 PROTEIN"/>
    <property type="match status" value="1"/>
</dbReference>
<reference evidence="6 7" key="1">
    <citation type="submission" date="2013-02" db="EMBL/GenBank/DDBJ databases">
        <title>The Genome Sequence of Lactobacillus catenaformis F0143.</title>
        <authorList>
            <consortium name="The Broad Institute Genome Sequencing Platform"/>
            <person name="Earl A."/>
            <person name="Ward D."/>
            <person name="Feldgarden M."/>
            <person name="Gevers D."/>
            <person name="Izard J."/>
            <person name="Blanton J.M."/>
            <person name="Mathney J."/>
            <person name="Dewhirst F.E."/>
            <person name="Young S.K."/>
            <person name="Zeng Q."/>
            <person name="Gargeya S."/>
            <person name="Fitzgerald M."/>
            <person name="Haas B."/>
            <person name="Abouelleil A."/>
            <person name="Alvarado L."/>
            <person name="Arachchi H.M."/>
            <person name="Berlin A."/>
            <person name="Chapman S.B."/>
            <person name="Gearin G."/>
            <person name="Goldberg J."/>
            <person name="Griggs A."/>
            <person name="Gujja S."/>
            <person name="Hansen M."/>
            <person name="Heiman D."/>
            <person name="Howarth C."/>
            <person name="Larimer J."/>
            <person name="Lui A."/>
            <person name="MacDonald P.J.P."/>
            <person name="McCowen C."/>
            <person name="Montmayeur A."/>
            <person name="Murphy C."/>
            <person name="Neiman D."/>
            <person name="Pearson M."/>
            <person name="Priest M."/>
            <person name="Roberts A."/>
            <person name="Saif S."/>
            <person name="Shea T."/>
            <person name="Sisk P."/>
            <person name="Stolte C."/>
            <person name="Sykes S."/>
            <person name="Wortman J."/>
            <person name="Nusbaum C."/>
            <person name="Birren B."/>
        </authorList>
    </citation>
    <scope>NUCLEOTIDE SEQUENCE [LARGE SCALE GENOMIC DNA]</scope>
    <source>
        <strain evidence="6 7">OT 569</strain>
    </source>
</reference>
<feature type="transmembrane region" description="Helical" evidence="5">
    <location>
        <begin position="45"/>
        <end position="66"/>
    </location>
</feature>
<accession>M2PLU7</accession>
<feature type="transmembrane region" description="Helical" evidence="5">
    <location>
        <begin position="114"/>
        <end position="133"/>
    </location>
</feature>
<evidence type="ECO:0000256" key="2">
    <source>
        <dbReference type="ARBA" id="ARBA00022692"/>
    </source>
</evidence>
<evidence type="ECO:0000313" key="7">
    <source>
        <dbReference type="Proteomes" id="UP000011758"/>
    </source>
</evidence>
<protein>
    <recommendedName>
        <fullName evidence="8">Isoprenylcysteine carboxyl methyltransferase</fullName>
    </recommendedName>
</protein>
<dbReference type="AlphaFoldDB" id="M2PLU7"/>
<comment type="caution">
    <text evidence="6">The sequence shown here is derived from an EMBL/GenBank/DDBJ whole genome shotgun (WGS) entry which is preliminary data.</text>
</comment>
<evidence type="ECO:0000256" key="5">
    <source>
        <dbReference type="SAM" id="Phobius"/>
    </source>
</evidence>
<comment type="subcellular location">
    <subcellularLocation>
        <location evidence="1">Endomembrane system</location>
        <topology evidence="1">Multi-pass membrane protein</topology>
    </subcellularLocation>
</comment>
<dbReference type="EMBL" id="AGEJ01000018">
    <property type="protein sequence ID" value="EMD16509.1"/>
    <property type="molecule type" value="Genomic_DNA"/>
</dbReference>
<name>M2PLU7_9FIRM</name>
<dbReference type="InterPro" id="IPR007318">
    <property type="entry name" value="Phopholipid_MeTrfase"/>
</dbReference>
<dbReference type="Proteomes" id="UP000011758">
    <property type="component" value="Unassembled WGS sequence"/>
</dbReference>
<evidence type="ECO:0008006" key="8">
    <source>
        <dbReference type="Google" id="ProtNLM"/>
    </source>
</evidence>
<evidence type="ECO:0000256" key="4">
    <source>
        <dbReference type="ARBA" id="ARBA00023136"/>
    </source>
</evidence>
<keyword evidence="7" id="KW-1185">Reference proteome</keyword>
<dbReference type="GO" id="GO:0012505">
    <property type="term" value="C:endomembrane system"/>
    <property type="evidence" value="ECO:0007669"/>
    <property type="project" value="UniProtKB-SubCell"/>
</dbReference>
<keyword evidence="2 5" id="KW-0812">Transmembrane</keyword>
<keyword evidence="4 5" id="KW-0472">Membrane</keyword>
<dbReference type="Gene3D" id="1.20.120.1630">
    <property type="match status" value="1"/>
</dbReference>
<gene>
    <name evidence="6" type="ORF">HMPREF9943_01063</name>
</gene>